<dbReference type="GO" id="GO:0016787">
    <property type="term" value="F:hydrolase activity"/>
    <property type="evidence" value="ECO:0007669"/>
    <property type="project" value="UniProtKB-KW"/>
</dbReference>
<keyword evidence="3" id="KW-1185">Reference proteome</keyword>
<dbReference type="KEGG" id="spzr:G5C33_01635"/>
<dbReference type="RefSeq" id="WP_165325611.1">
    <property type="nucleotide sequence ID" value="NZ_CP049109.1"/>
</dbReference>
<sequence length="223" mass="24861">MPSELSSPNNTTGLQSSIRGLHATPTAPLPYLDGVVVRSFVLERAQGNIIIYNSPGITAAKNDILALGRTDRLLVNHWHEAMYGAPDLDVPIFVHADDRRRTDLPIAGTFSERRKITEDLEVIPTPGHTAGATTFLWDNGEHRFLFSGDTVWVQNSEWKAVLLDEDARDAYIDSVLQLMGLSFDFVVPWGSEEGQPYGYWSTRAEAEQKLGKIIDRLRRGENA</sequence>
<protein>
    <submittedName>
        <fullName evidence="2">MBL fold metallo-hydrolase</fullName>
    </submittedName>
</protein>
<dbReference type="AlphaFoldDB" id="A0A6G6Y111"/>
<proteinExistence type="predicted"/>
<dbReference type="PANTHER" id="PTHR42773">
    <property type="entry name" value="METALLO-BETA-LACTAMASE-RELATED"/>
    <property type="match status" value="1"/>
</dbReference>
<dbReference type="Gene3D" id="3.60.15.10">
    <property type="entry name" value="Ribonuclease Z/Hydroxyacylglutathione hydrolase-like"/>
    <property type="match status" value="1"/>
</dbReference>
<evidence type="ECO:0000313" key="2">
    <source>
        <dbReference type="EMBL" id="QIG78612.1"/>
    </source>
</evidence>
<dbReference type="InterPro" id="IPR036866">
    <property type="entry name" value="RibonucZ/Hydroxyglut_hydro"/>
</dbReference>
<reference evidence="2 3" key="1">
    <citation type="submission" date="2020-02" db="EMBL/GenBank/DDBJ databases">
        <authorList>
            <person name="Zheng R.K."/>
            <person name="Sun C.M."/>
        </authorList>
    </citation>
    <scope>NUCLEOTIDE SEQUENCE [LARGE SCALE GENOMIC DNA]</scope>
    <source>
        <strain evidence="3">zrk23</strain>
    </source>
</reference>
<evidence type="ECO:0000259" key="1">
    <source>
        <dbReference type="SMART" id="SM00849"/>
    </source>
</evidence>
<name>A0A6G6Y111_9SPHN</name>
<dbReference type="Pfam" id="PF00753">
    <property type="entry name" value="Lactamase_B"/>
    <property type="match status" value="1"/>
</dbReference>
<dbReference type="SUPFAM" id="SSF56281">
    <property type="entry name" value="Metallo-hydrolase/oxidoreductase"/>
    <property type="match status" value="1"/>
</dbReference>
<organism evidence="2 3">
    <name type="scientific">Stakelama tenebrarum</name>
    <dbReference type="NCBI Taxonomy" id="2711215"/>
    <lineage>
        <taxon>Bacteria</taxon>
        <taxon>Pseudomonadati</taxon>
        <taxon>Pseudomonadota</taxon>
        <taxon>Alphaproteobacteria</taxon>
        <taxon>Sphingomonadales</taxon>
        <taxon>Sphingomonadaceae</taxon>
        <taxon>Stakelama</taxon>
    </lineage>
</organism>
<dbReference type="PANTHER" id="PTHR42773:SF1">
    <property type="entry name" value="METALLO-BETA-LACTAMASE FAMILY PROTEIN"/>
    <property type="match status" value="1"/>
</dbReference>
<feature type="domain" description="Metallo-beta-lactamase" evidence="1">
    <location>
        <begin position="36"/>
        <end position="189"/>
    </location>
</feature>
<dbReference type="EMBL" id="CP049109">
    <property type="protein sequence ID" value="QIG78612.1"/>
    <property type="molecule type" value="Genomic_DNA"/>
</dbReference>
<dbReference type="InterPro" id="IPR001279">
    <property type="entry name" value="Metallo-B-lactamas"/>
</dbReference>
<accession>A0A6G6Y111</accession>
<evidence type="ECO:0000313" key="3">
    <source>
        <dbReference type="Proteomes" id="UP000501568"/>
    </source>
</evidence>
<dbReference type="SMART" id="SM00849">
    <property type="entry name" value="Lactamase_B"/>
    <property type="match status" value="1"/>
</dbReference>
<keyword evidence="2" id="KW-0378">Hydrolase</keyword>
<dbReference type="Proteomes" id="UP000501568">
    <property type="component" value="Chromosome"/>
</dbReference>
<gene>
    <name evidence="2" type="ORF">G5C33_01635</name>
</gene>